<accession>A0A8H7MCE9</accession>
<name>A0A8H7MCE9_9PLEO</name>
<reference evidence="1" key="1">
    <citation type="submission" date="2018-12" db="EMBL/GenBank/DDBJ databases">
        <authorList>
            <person name="Syme R.A."/>
            <person name="Farfan-Caceres L."/>
            <person name="Lichtenzveig J."/>
        </authorList>
    </citation>
    <scope>NUCLEOTIDE SEQUENCE</scope>
    <source>
        <strain evidence="1">Al4</strain>
    </source>
</reference>
<dbReference type="AlphaFoldDB" id="A0A8H7MCE9"/>
<comment type="caution">
    <text evidence="1">The sequence shown here is derived from an EMBL/GenBank/DDBJ whole genome shotgun (WGS) entry which is preliminary data.</text>
</comment>
<proteinExistence type="predicted"/>
<dbReference type="OrthoDB" id="550558at2759"/>
<dbReference type="PANTHER" id="PTHR37844:SF2">
    <property type="entry name" value="SER_THR PROTEIN PHOSPHATASE SUPERFAMILY (AFU_ORTHOLOGUE AFUA_1G14840)"/>
    <property type="match status" value="1"/>
</dbReference>
<reference evidence="1" key="2">
    <citation type="submission" date="2020-09" db="EMBL/GenBank/DDBJ databases">
        <title>Reference genome assembly for Australian Ascochyta lentis isolate Al4.</title>
        <authorList>
            <person name="Lee R.C."/>
            <person name="Farfan-Caceres L.M."/>
            <person name="Debler J.W."/>
            <person name="Williams A.H."/>
            <person name="Henares B.M."/>
        </authorList>
    </citation>
    <scope>NUCLEOTIDE SEQUENCE</scope>
    <source>
        <strain evidence="1">Al4</strain>
    </source>
</reference>
<evidence type="ECO:0008006" key="3">
    <source>
        <dbReference type="Google" id="ProtNLM"/>
    </source>
</evidence>
<dbReference type="Proteomes" id="UP000651452">
    <property type="component" value="Unassembled WGS sequence"/>
</dbReference>
<sequence>MNRLTTLFQPSTTPLQILSDLHLDNENQYPTFHIPAAAPTLLLAGNIGRLIDYPLYLSFLARRCTVHEKVFLVLGHLEFSGLEYTDALQLAHALEKEPAMRGRLEVLYRTRSEIVVSGAKVVVLGCSLWSRIPEGDESAVRRKCGEFAESGIGGAWSVERHNQEHERDVRWLKRQVEKAARPPVGTDGKRVSGFQAQAHTHVVVVTAFAPDLRDALEPWQVDAPWSSAYGTDLLSGDEWAGVRLWVCGTTGRTCEFKKGGTTVVSNQRGREGEHVTGLLRDGLSEKQKVGLFDVMRVVRV</sequence>
<dbReference type="PANTHER" id="PTHR37844">
    <property type="entry name" value="SER/THR PROTEIN PHOSPHATASE SUPERFAMILY (AFU_ORTHOLOGUE AFUA_1G14840)"/>
    <property type="match status" value="1"/>
</dbReference>
<protein>
    <recommendedName>
        <fullName evidence="3">Ser/Thr protein phosphatase superfamily</fullName>
    </recommendedName>
</protein>
<dbReference type="EMBL" id="RZGK01000014">
    <property type="protein sequence ID" value="KAF9694071.1"/>
    <property type="molecule type" value="Genomic_DNA"/>
</dbReference>
<evidence type="ECO:0000313" key="1">
    <source>
        <dbReference type="EMBL" id="KAF9694071.1"/>
    </source>
</evidence>
<gene>
    <name evidence="1" type="ORF">EKO04_008039</name>
</gene>
<organism evidence="1 2">
    <name type="scientific">Ascochyta lentis</name>
    <dbReference type="NCBI Taxonomy" id="205686"/>
    <lineage>
        <taxon>Eukaryota</taxon>
        <taxon>Fungi</taxon>
        <taxon>Dikarya</taxon>
        <taxon>Ascomycota</taxon>
        <taxon>Pezizomycotina</taxon>
        <taxon>Dothideomycetes</taxon>
        <taxon>Pleosporomycetidae</taxon>
        <taxon>Pleosporales</taxon>
        <taxon>Pleosporineae</taxon>
        <taxon>Didymellaceae</taxon>
        <taxon>Ascochyta</taxon>
    </lineage>
</organism>
<keyword evidence="2" id="KW-1185">Reference proteome</keyword>
<evidence type="ECO:0000313" key="2">
    <source>
        <dbReference type="Proteomes" id="UP000651452"/>
    </source>
</evidence>